<dbReference type="PANTHER" id="PTHR11941">
    <property type="entry name" value="ENOYL-COA HYDRATASE-RELATED"/>
    <property type="match status" value="1"/>
</dbReference>
<gene>
    <name evidence="2" type="primary">ECHDC1</name>
    <name evidence="2" type="ORF">EC957_001705</name>
</gene>
<dbReference type="Gene3D" id="3.90.226.10">
    <property type="entry name" value="2-enoyl-CoA Hydratase, Chain A, domain 1"/>
    <property type="match status" value="1"/>
</dbReference>
<dbReference type="Pfam" id="PF00378">
    <property type="entry name" value="ECH_1"/>
    <property type="match status" value="1"/>
</dbReference>
<reference evidence="2" key="1">
    <citation type="journal article" date="2020" name="Fungal Divers.">
        <title>Resolving the Mortierellaceae phylogeny through synthesis of multi-gene phylogenetics and phylogenomics.</title>
        <authorList>
            <person name="Vandepol N."/>
            <person name="Liber J."/>
            <person name="Desiro A."/>
            <person name="Na H."/>
            <person name="Kennedy M."/>
            <person name="Barry K."/>
            <person name="Grigoriev I.V."/>
            <person name="Miller A.N."/>
            <person name="O'Donnell K."/>
            <person name="Stajich J.E."/>
            <person name="Bonito G."/>
        </authorList>
    </citation>
    <scope>NUCLEOTIDE SEQUENCE</scope>
    <source>
        <strain evidence="2">NRRL 2591</strain>
    </source>
</reference>
<evidence type="ECO:0000256" key="1">
    <source>
        <dbReference type="ARBA" id="ARBA00023239"/>
    </source>
</evidence>
<dbReference type="AlphaFoldDB" id="A0A9P6F4I5"/>
<dbReference type="GO" id="GO:0005829">
    <property type="term" value="C:cytosol"/>
    <property type="evidence" value="ECO:0007669"/>
    <property type="project" value="TreeGrafter"/>
</dbReference>
<organism evidence="2 3">
    <name type="scientific">Mortierella hygrophila</name>
    <dbReference type="NCBI Taxonomy" id="979708"/>
    <lineage>
        <taxon>Eukaryota</taxon>
        <taxon>Fungi</taxon>
        <taxon>Fungi incertae sedis</taxon>
        <taxon>Mucoromycota</taxon>
        <taxon>Mortierellomycotina</taxon>
        <taxon>Mortierellomycetes</taxon>
        <taxon>Mortierellales</taxon>
        <taxon>Mortierellaceae</taxon>
        <taxon>Mortierella</taxon>
    </lineage>
</organism>
<dbReference type="GO" id="GO:0016829">
    <property type="term" value="F:lyase activity"/>
    <property type="evidence" value="ECO:0007669"/>
    <property type="project" value="UniProtKB-KW"/>
</dbReference>
<dbReference type="SUPFAM" id="SSF52096">
    <property type="entry name" value="ClpP/crotonase"/>
    <property type="match status" value="1"/>
</dbReference>
<protein>
    <submittedName>
        <fullName evidence="2">Enoyl CoA hydratase domain-containing protein 1</fullName>
    </submittedName>
</protein>
<keyword evidence="1" id="KW-0456">Lyase</keyword>
<dbReference type="CDD" id="cd06558">
    <property type="entry name" value="crotonase-like"/>
    <property type="match status" value="1"/>
</dbReference>
<dbReference type="InterPro" id="IPR001753">
    <property type="entry name" value="Enoyl-CoA_hydra/iso"/>
</dbReference>
<dbReference type="Proteomes" id="UP000723463">
    <property type="component" value="Unassembled WGS sequence"/>
</dbReference>
<accession>A0A9P6F4I5</accession>
<evidence type="ECO:0000313" key="2">
    <source>
        <dbReference type="EMBL" id="KAF9542724.1"/>
    </source>
</evidence>
<dbReference type="GO" id="GO:0006635">
    <property type="term" value="P:fatty acid beta-oxidation"/>
    <property type="evidence" value="ECO:0007669"/>
    <property type="project" value="TreeGrafter"/>
</dbReference>
<proteinExistence type="predicted"/>
<dbReference type="EMBL" id="JAAAXW010000131">
    <property type="protein sequence ID" value="KAF9542724.1"/>
    <property type="molecule type" value="Genomic_DNA"/>
</dbReference>
<comment type="caution">
    <text evidence="2">The sequence shown here is derived from an EMBL/GenBank/DDBJ whole genome shotgun (WGS) entry which is preliminary data.</text>
</comment>
<evidence type="ECO:0000313" key="3">
    <source>
        <dbReference type="Proteomes" id="UP000723463"/>
    </source>
</evidence>
<name>A0A9P6F4I5_9FUNG</name>
<dbReference type="InterPro" id="IPR029045">
    <property type="entry name" value="ClpP/crotonase-like_dom_sf"/>
</dbReference>
<sequence length="392" mass="42461">MLHLATMLRTFTFARHLPRTTSIASASSWKTSIPTLSFLATTSTPHHQQNRTYACQIHHPTKLGQLRAKLRTFGQGHIELDLHHSPGLALLTLTNPEKHNALTGKMMAELADCVDLLEAVTDLKQGDSTEEDLRELLKESGVVLKKAGVAVQRLDQESLKALRDGLVGVIVTGSQHKSYCAGLDLSAAKTTLLTPQAGSEMSALMVSTLTRFMRLPLISIAAIEKAAIGGGAEMTTFCDHRCITDQAKIQFVQTQMGVVTGWGGASRLLNLVSRSQALRLLGSAEPIRGGEEAVKLGFAQAVSPVGKAVEGASEYMQQYVWERAPGVGQDENTGAKRCVEAVRAMKRIVSVGLDYERIERVSELEKDLFKGLWGGPDNLARVEAASAPKKKK</sequence>
<keyword evidence="3" id="KW-1185">Reference proteome</keyword>
<dbReference type="PANTHER" id="PTHR11941:SF27">
    <property type="entry name" value="ETHYLMALONYL-COA DECARBOXYLASE"/>
    <property type="match status" value="1"/>
</dbReference>